<evidence type="ECO:0000313" key="2">
    <source>
        <dbReference type="Proteomes" id="UP000182915"/>
    </source>
</evidence>
<proteinExistence type="predicted"/>
<keyword evidence="2" id="KW-1185">Reference proteome</keyword>
<sequence>MTDITVPIRRVTVTSRRSFDDVAAAVYAGLGRLPDFRSAAADLATRGDRASFDAAVQSQAGRSGLIEFLSLDLGGPVTLRYPDRGRRLLRIIAGNPVTMSRMAVHVPDAGSYAPVTILIAERDDGVTLSYDSVASAIAPYGSADASAVAEELDAAVLDLLQEAAGPRQRPPLPK</sequence>
<dbReference type="InterPro" id="IPR035923">
    <property type="entry name" value="TT1751-like_sf"/>
</dbReference>
<gene>
    <name evidence="1" type="ORF">SAMN04489835_1051</name>
</gene>
<reference evidence="2" key="1">
    <citation type="submission" date="2016-10" db="EMBL/GenBank/DDBJ databases">
        <authorList>
            <person name="Varghese N."/>
            <person name="Submissions S."/>
        </authorList>
    </citation>
    <scope>NUCLEOTIDE SEQUENCE [LARGE SCALE GENOMIC DNA]</scope>
    <source>
        <strain evidence="2">DSM 45405</strain>
    </source>
</reference>
<dbReference type="RefSeq" id="WP_157897593.1">
    <property type="nucleotide sequence ID" value="NZ_LT629971.1"/>
</dbReference>
<dbReference type="OrthoDB" id="121208at2"/>
<dbReference type="Gene3D" id="3.30.310.70">
    <property type="entry name" value="TT1751-like domain"/>
    <property type="match status" value="1"/>
</dbReference>
<dbReference type="Proteomes" id="UP000182915">
    <property type="component" value="Chromosome I"/>
</dbReference>
<name>A0A1H6ITZ8_MYCRU</name>
<dbReference type="EMBL" id="LT629971">
    <property type="protein sequence ID" value="SEH53113.1"/>
    <property type="molecule type" value="Genomic_DNA"/>
</dbReference>
<accession>A0A1H6ITZ8</accession>
<dbReference type="STRING" id="370526.SAMN04489835_1051"/>
<organism evidence="1 2">
    <name type="scientific">Mycolicibacterium rutilum</name>
    <name type="common">Mycobacterium rutilum</name>
    <dbReference type="NCBI Taxonomy" id="370526"/>
    <lineage>
        <taxon>Bacteria</taxon>
        <taxon>Bacillati</taxon>
        <taxon>Actinomycetota</taxon>
        <taxon>Actinomycetes</taxon>
        <taxon>Mycobacteriales</taxon>
        <taxon>Mycobacteriaceae</taxon>
        <taxon>Mycolicibacterium</taxon>
    </lineage>
</organism>
<dbReference type="AlphaFoldDB" id="A0A1H6ITZ8"/>
<dbReference type="SUPFAM" id="SSF103247">
    <property type="entry name" value="TT1751-like"/>
    <property type="match status" value="1"/>
</dbReference>
<evidence type="ECO:0000313" key="1">
    <source>
        <dbReference type="EMBL" id="SEH53113.1"/>
    </source>
</evidence>
<evidence type="ECO:0008006" key="3">
    <source>
        <dbReference type="Google" id="ProtNLM"/>
    </source>
</evidence>
<protein>
    <recommendedName>
        <fullName evidence="3">DUF302 domain-containing protein</fullName>
    </recommendedName>
</protein>